<sequence>MTNLQQRQNEIKSKVAAAAYQLPLQDSGFLFHQDVRDNFYYASYLLAASKEQEIAFNGDRQLAKTKAEAILQHVLELQDQDAQSPTYGHWPLNLKPTPQEASKNTLPVELMGSLMVYFYDQFSAVLSEPLQNAFEEALQHIYKSNFYRKKVEHYNHHEAKYTAAKLIFGQRYEDKDLLEDGIASLRLTQNRITSIGMSEYGGLPWFWHHIQAYTCAWQLMKDQDLKDELAQMLDYLWRVRSTYYLGGAWVGPHSRIWPHDMPRDTNVLHDYVQYGDFTLPDEMPRTEFAGFLAYEAPADARELALNRKAPIEVKSRIPKQAGTAASEEDVLHSYVYISESFAVGGIYERVLEFDNEQHRWDVSLPLEAVSGINHAYFFHPATGNKEGDLRHQSEFSEVFFHRNTIIVDYQIPQNHQDQIIGCLPEGEWVEEEHALFGLCGNAYIAVYVQQSYQREVRTDRSIITSSGSKNAVVIECIDKQEAMNKGIEDVRQFADTMRHRHPEHAHSAENGSVLIYTTLNDDVLVFESGPDREPGRLVNGQAVEFAAYKTLLK</sequence>
<proteinExistence type="predicted"/>
<keyword evidence="2" id="KW-1185">Reference proteome</keyword>
<name>A0A6L8V1Y2_9BACL</name>
<accession>A0A6L8V1Y2</accession>
<protein>
    <submittedName>
        <fullName evidence="1">Uncharacterized protein</fullName>
    </submittedName>
</protein>
<organism evidence="1 2">
    <name type="scientific">Paenibacillus silvestris</name>
    <dbReference type="NCBI Taxonomy" id="2606219"/>
    <lineage>
        <taxon>Bacteria</taxon>
        <taxon>Bacillati</taxon>
        <taxon>Bacillota</taxon>
        <taxon>Bacilli</taxon>
        <taxon>Bacillales</taxon>
        <taxon>Paenibacillaceae</taxon>
        <taxon>Paenibacillus</taxon>
    </lineage>
</organism>
<reference evidence="1 2" key="1">
    <citation type="submission" date="2019-12" db="EMBL/GenBank/DDBJ databases">
        <title>Paenibacillus sp. nov. sp. isolated from soil.</title>
        <authorList>
            <person name="Kim J."/>
            <person name="Jeong S.E."/>
            <person name="Jung H.S."/>
            <person name="Jeon C.O."/>
        </authorList>
    </citation>
    <scope>NUCLEOTIDE SEQUENCE [LARGE SCALE GENOMIC DNA]</scope>
    <source>
        <strain evidence="1 2">5J-6</strain>
    </source>
</reference>
<evidence type="ECO:0000313" key="1">
    <source>
        <dbReference type="EMBL" id="MZQ84204.1"/>
    </source>
</evidence>
<gene>
    <name evidence="1" type="ORF">GQF01_18985</name>
</gene>
<dbReference type="Proteomes" id="UP000481087">
    <property type="component" value="Unassembled WGS sequence"/>
</dbReference>
<dbReference type="AlphaFoldDB" id="A0A6L8V1Y2"/>
<comment type="caution">
    <text evidence="1">The sequence shown here is derived from an EMBL/GenBank/DDBJ whole genome shotgun (WGS) entry which is preliminary data.</text>
</comment>
<evidence type="ECO:0000313" key="2">
    <source>
        <dbReference type="Proteomes" id="UP000481087"/>
    </source>
</evidence>
<dbReference type="RefSeq" id="WP_161408334.1">
    <property type="nucleotide sequence ID" value="NZ_WTUZ01000021.1"/>
</dbReference>
<dbReference type="EMBL" id="WTUZ01000021">
    <property type="protein sequence ID" value="MZQ84204.1"/>
    <property type="molecule type" value="Genomic_DNA"/>
</dbReference>